<feature type="domain" description="GH15-like" evidence="12">
    <location>
        <begin position="83"/>
        <end position="515"/>
    </location>
</feature>
<evidence type="ECO:0000256" key="1">
    <source>
        <dbReference type="ARBA" id="ARBA00001863"/>
    </source>
</evidence>
<keyword evidence="7" id="KW-0624">Polysaccharide degradation</keyword>
<evidence type="ECO:0000256" key="10">
    <source>
        <dbReference type="PIRSR" id="PIRSR001031-1"/>
    </source>
</evidence>
<evidence type="ECO:0000256" key="2">
    <source>
        <dbReference type="ARBA" id="ARBA00006188"/>
    </source>
</evidence>
<dbReference type="PIRSF" id="PIRSF001031">
    <property type="entry name" value="Glu-a-glcsd_SBD"/>
    <property type="match status" value="1"/>
</dbReference>
<evidence type="ECO:0000256" key="8">
    <source>
        <dbReference type="ARBA" id="ARBA00033442"/>
    </source>
</evidence>
<dbReference type="GeneID" id="18928654"/>
<feature type="active site" description="Proton donor" evidence="10">
    <location>
        <position position="250"/>
    </location>
</feature>
<dbReference type="STRING" id="747676.F4S0L9"/>
<dbReference type="PRINTS" id="PR00736">
    <property type="entry name" value="GLHYDRLASE15"/>
</dbReference>
<dbReference type="VEuPathDB" id="FungiDB:MELLADRAFT_49980"/>
<dbReference type="AlphaFoldDB" id="F4S0L9"/>
<dbReference type="KEGG" id="mlr:MELLADRAFT_49980"/>
<dbReference type="eggNOG" id="ENOG502QPM2">
    <property type="taxonomic scope" value="Eukaryota"/>
</dbReference>
<comment type="similarity">
    <text evidence="2">Belongs to the glycosyl hydrolase 15 family.</text>
</comment>
<dbReference type="SUPFAM" id="SSF48208">
    <property type="entry name" value="Six-hairpin glycosidases"/>
    <property type="match status" value="1"/>
</dbReference>
<dbReference type="HOGENOM" id="CLU_012173_2_0_1"/>
<dbReference type="InterPro" id="IPR008928">
    <property type="entry name" value="6-hairpin_glycosidase_sf"/>
</dbReference>
<dbReference type="InterPro" id="IPR011613">
    <property type="entry name" value="GH15-like"/>
</dbReference>
<evidence type="ECO:0000256" key="9">
    <source>
        <dbReference type="ARBA" id="ARBA00033473"/>
    </source>
</evidence>
<keyword evidence="6" id="KW-0326">Glycosidase</keyword>
<evidence type="ECO:0000313" key="13">
    <source>
        <dbReference type="EMBL" id="EGG01845.1"/>
    </source>
</evidence>
<dbReference type="InParanoid" id="F4S0L9"/>
<dbReference type="EC" id="3.2.1.3" evidence="3"/>
<evidence type="ECO:0000259" key="12">
    <source>
        <dbReference type="Pfam" id="PF00723"/>
    </source>
</evidence>
<dbReference type="GO" id="GO:0004339">
    <property type="term" value="F:glucan 1,4-alpha-glucosidase activity"/>
    <property type="evidence" value="ECO:0007669"/>
    <property type="project" value="UniProtKB-EC"/>
</dbReference>
<evidence type="ECO:0000313" key="14">
    <source>
        <dbReference type="Proteomes" id="UP000001072"/>
    </source>
</evidence>
<dbReference type="PANTHER" id="PTHR31616:SF9">
    <property type="entry name" value="GLUCOAMYLASE, INTRACELLULAR SPORULATION-SPECIFIC"/>
    <property type="match status" value="1"/>
</dbReference>
<name>F4S0L9_MELLP</name>
<organism evidence="14">
    <name type="scientific">Melampsora larici-populina (strain 98AG31 / pathotype 3-4-7)</name>
    <name type="common">Poplar leaf rust fungus</name>
    <dbReference type="NCBI Taxonomy" id="747676"/>
    <lineage>
        <taxon>Eukaryota</taxon>
        <taxon>Fungi</taxon>
        <taxon>Dikarya</taxon>
        <taxon>Basidiomycota</taxon>
        <taxon>Pucciniomycotina</taxon>
        <taxon>Pucciniomycetes</taxon>
        <taxon>Pucciniales</taxon>
        <taxon>Melampsoraceae</taxon>
        <taxon>Melampsora</taxon>
    </lineage>
</organism>
<evidence type="ECO:0000256" key="5">
    <source>
        <dbReference type="ARBA" id="ARBA00023277"/>
    </source>
</evidence>
<dbReference type="OrthoDB" id="6123450at2759"/>
<feature type="active site" description="Proton acceptor" evidence="10">
    <location>
        <position position="247"/>
    </location>
</feature>
<accession>F4S0L9</accession>
<protein>
    <recommendedName>
        <fullName evidence="3">glucan 1,4-alpha-glucosidase</fullName>
        <ecNumber evidence="3">3.2.1.3</ecNumber>
    </recommendedName>
    <alternativeName>
        <fullName evidence="9">1,4-alpha-D-glucan glucohydrolase</fullName>
    </alternativeName>
    <alternativeName>
        <fullName evidence="8">Glucan 1,4-alpha-glucosidase</fullName>
    </alternativeName>
</protein>
<evidence type="ECO:0000256" key="3">
    <source>
        <dbReference type="ARBA" id="ARBA00012593"/>
    </source>
</evidence>
<dbReference type="InterPro" id="IPR000165">
    <property type="entry name" value="Glucoamylase"/>
</dbReference>
<dbReference type="GO" id="GO:0000272">
    <property type="term" value="P:polysaccharide catabolic process"/>
    <property type="evidence" value="ECO:0007669"/>
    <property type="project" value="UniProtKB-KW"/>
</dbReference>
<feature type="binding site" evidence="11">
    <location>
        <position position="181"/>
    </location>
    <ligand>
        <name>substrate</name>
    </ligand>
</feature>
<dbReference type="EMBL" id="GL883135">
    <property type="protein sequence ID" value="EGG01845.1"/>
    <property type="molecule type" value="Genomic_DNA"/>
</dbReference>
<dbReference type="FunCoup" id="F4S0L9">
    <property type="interactions" value="45"/>
</dbReference>
<evidence type="ECO:0000256" key="7">
    <source>
        <dbReference type="ARBA" id="ARBA00023326"/>
    </source>
</evidence>
<gene>
    <name evidence="13" type="ORF">MELLADRAFT_49980</name>
</gene>
<dbReference type="RefSeq" id="XP_007414945.1">
    <property type="nucleotide sequence ID" value="XM_007414883.1"/>
</dbReference>
<dbReference type="Pfam" id="PF00723">
    <property type="entry name" value="Glyco_hydro_15"/>
    <property type="match status" value="1"/>
</dbReference>
<dbReference type="InterPro" id="IPR012341">
    <property type="entry name" value="6hp_glycosidase-like_sf"/>
</dbReference>
<dbReference type="PANTHER" id="PTHR31616">
    <property type="entry name" value="TREHALASE"/>
    <property type="match status" value="1"/>
</dbReference>
<reference evidence="14" key="1">
    <citation type="journal article" date="2011" name="Proc. Natl. Acad. Sci. U.S.A.">
        <title>Obligate biotrophy features unraveled by the genomic analysis of rust fungi.</title>
        <authorList>
            <person name="Duplessis S."/>
            <person name="Cuomo C.A."/>
            <person name="Lin Y.-C."/>
            <person name="Aerts A."/>
            <person name="Tisserant E."/>
            <person name="Veneault-Fourrey C."/>
            <person name="Joly D.L."/>
            <person name="Hacquard S."/>
            <person name="Amselem J."/>
            <person name="Cantarel B.L."/>
            <person name="Chiu R."/>
            <person name="Coutinho P.M."/>
            <person name="Feau N."/>
            <person name="Field M."/>
            <person name="Frey P."/>
            <person name="Gelhaye E."/>
            <person name="Goldberg J."/>
            <person name="Grabherr M.G."/>
            <person name="Kodira C.D."/>
            <person name="Kohler A."/>
            <person name="Kuees U."/>
            <person name="Lindquist E.A."/>
            <person name="Lucas S.M."/>
            <person name="Mago R."/>
            <person name="Mauceli E."/>
            <person name="Morin E."/>
            <person name="Murat C."/>
            <person name="Pangilinan J.L."/>
            <person name="Park R."/>
            <person name="Pearson M."/>
            <person name="Quesneville H."/>
            <person name="Rouhier N."/>
            <person name="Sakthikumar S."/>
            <person name="Salamov A.A."/>
            <person name="Schmutz J."/>
            <person name="Selles B."/>
            <person name="Shapiro H."/>
            <person name="Tanguay P."/>
            <person name="Tuskan G.A."/>
            <person name="Henrissat B."/>
            <person name="Van de Peer Y."/>
            <person name="Rouze P."/>
            <person name="Ellis J.G."/>
            <person name="Dodds P.N."/>
            <person name="Schein J.E."/>
            <person name="Zhong S."/>
            <person name="Hamelin R.C."/>
            <person name="Grigoriev I.V."/>
            <person name="Szabo L.J."/>
            <person name="Martin F."/>
        </authorList>
    </citation>
    <scope>NUCLEOTIDE SEQUENCE [LARGE SCALE GENOMIC DNA]</scope>
    <source>
        <strain evidence="14">98AG31 / pathotype 3-4-7</strain>
    </source>
</reference>
<proteinExistence type="inferred from homology"/>
<evidence type="ECO:0000256" key="11">
    <source>
        <dbReference type="PIRSR" id="PIRSR001031-2"/>
    </source>
</evidence>
<dbReference type="GO" id="GO:0000324">
    <property type="term" value="C:fungal-type vacuole"/>
    <property type="evidence" value="ECO:0007669"/>
    <property type="project" value="TreeGrafter"/>
</dbReference>
<evidence type="ECO:0000256" key="4">
    <source>
        <dbReference type="ARBA" id="ARBA00022801"/>
    </source>
</evidence>
<dbReference type="Gene3D" id="1.50.10.10">
    <property type="match status" value="1"/>
</dbReference>
<keyword evidence="5" id="KW-0119">Carbohydrate metabolism</keyword>
<dbReference type="Proteomes" id="UP000001072">
    <property type="component" value="Unassembled WGS sequence"/>
</dbReference>
<keyword evidence="14" id="KW-1185">Reference proteome</keyword>
<comment type="catalytic activity">
    <reaction evidence="1">
        <text>Hydrolysis of terminal (1-&gt;4)-linked alpha-D-glucose residues successively from non-reducing ends of the chains with release of beta-D-glucose.</text>
        <dbReference type="EC" id="3.2.1.3"/>
    </reaction>
</comment>
<keyword evidence="4 13" id="KW-0378">Hydrolase</keyword>
<evidence type="ECO:0000256" key="6">
    <source>
        <dbReference type="ARBA" id="ARBA00023295"/>
    </source>
</evidence>
<sequence>MSNIDPDIKVIHEEEAFSSQQPKQTSIDRISRKTPQQHLKSLLVLTTVGLVILWFKDLFETPLRNQDSEDLKLNRWIETQTNISWNALLANIGVNGTYPGVVIASPSKHEPDYFYTWTRDSALVMKEIVIRYEDGDHSLLELIKSFVSVSKHIQDQSRLHSTVGLGEPKYYVNGDVFMGPWGRPQRDGPALRATTLIRFANVYLERGGEEASSYVREVLYDGKWESRSVIKADLEYIASTWSKTSFDLWEEVDGHHYYTFAVIQSALADGVKFSRQMDDPGAADWYQLQLSAITPRLDLFWDDQRDVIMATQNWTYPYGKTSWLDVSTILASLHTENNDSPSKPSSSRILATHHALVESMRDLYPLNRLYASRPAKAIGRYPEDVYDGVGKSEGNPWYLATLACAEMLYRTIHDSYQLLKLDTSKSIHIGHEELAFWKQFDHHDDLHSGSEISITSHKMIRILSEAKLVADDYVRIASHWITNNGSMHEQFDRYHGTPKGARDLTWSYASFLSMNRARKSVLALQTRDSLSFSCTHL</sequence>
<dbReference type="GO" id="GO:2001070">
    <property type="term" value="F:starch binding"/>
    <property type="evidence" value="ECO:0007669"/>
    <property type="project" value="InterPro"/>
</dbReference>
<dbReference type="InterPro" id="IPR008291">
    <property type="entry name" value="Glucoamylase_SBD"/>
</dbReference>